<protein>
    <recommendedName>
        <fullName evidence="3">BrnA antitoxin of type II toxin-antitoxin system</fullName>
    </recommendedName>
</protein>
<gene>
    <name evidence="1" type="ordered locus">Bcep1808_7751</name>
</gene>
<evidence type="ECO:0008006" key="3">
    <source>
        <dbReference type="Google" id="ProtNLM"/>
    </source>
</evidence>
<reference evidence="1 2" key="1">
    <citation type="submission" date="2007-03" db="EMBL/GenBank/DDBJ databases">
        <title>Complete sequence of plasmid pBVIE05 of Burkholderia vietnamiensis G4.</title>
        <authorList>
            <consortium name="US DOE Joint Genome Institute"/>
            <person name="Copeland A."/>
            <person name="Lucas S."/>
            <person name="Lapidus A."/>
            <person name="Barry K."/>
            <person name="Detter J.C."/>
            <person name="Glavina del Rio T."/>
            <person name="Hammon N."/>
            <person name="Israni S."/>
            <person name="Dalin E."/>
            <person name="Tice H."/>
            <person name="Pitluck S."/>
            <person name="Chain P."/>
            <person name="Malfatti S."/>
            <person name="Shin M."/>
            <person name="Vergez L."/>
            <person name="Schmutz J."/>
            <person name="Larimer F."/>
            <person name="Land M."/>
            <person name="Hauser L."/>
            <person name="Kyrpides N."/>
            <person name="Tiedje J."/>
            <person name="Richardson P."/>
        </authorList>
    </citation>
    <scope>NUCLEOTIDE SEQUENCE [LARGE SCALE GENOMIC DNA]</scope>
    <source>
        <strain evidence="2">G4 / LMG 22486</strain>
        <plasmid evidence="1 2">pBVIE05</plasmid>
    </source>
</reference>
<dbReference type="Proteomes" id="UP000002287">
    <property type="component" value="Plasmid pBVIE05"/>
</dbReference>
<dbReference type="InterPro" id="IPR025528">
    <property type="entry name" value="BrnA_antitoxin"/>
</dbReference>
<accession>A4JWG8</accession>
<geneLocation type="plasmid" evidence="1 2">
    <name>pBVIE05</name>
</geneLocation>
<keyword evidence="1" id="KW-0614">Plasmid</keyword>
<dbReference type="HOGENOM" id="CLU_140900_0_0_4"/>
<evidence type="ECO:0000313" key="1">
    <source>
        <dbReference type="EMBL" id="ABO60621.1"/>
    </source>
</evidence>
<organism evidence="1 2">
    <name type="scientific">Burkholderia vietnamiensis (strain G4 / LMG 22486)</name>
    <name type="common">Burkholderia cepacia (strain R1808)</name>
    <dbReference type="NCBI Taxonomy" id="269482"/>
    <lineage>
        <taxon>Bacteria</taxon>
        <taxon>Pseudomonadati</taxon>
        <taxon>Pseudomonadota</taxon>
        <taxon>Betaproteobacteria</taxon>
        <taxon>Burkholderiales</taxon>
        <taxon>Burkholderiaceae</taxon>
        <taxon>Burkholderia</taxon>
        <taxon>Burkholderia cepacia complex</taxon>
    </lineage>
</organism>
<proteinExistence type="predicted"/>
<dbReference type="KEGG" id="bvi:Bcep1808_7751"/>
<dbReference type="AlphaFoldDB" id="A4JWG8"/>
<name>A4JWG8_BURVG</name>
<sequence length="102" mass="11400">MNKVTHQRKHPAISDAEEAAIQRGIAADPDAAEIPAENIKAMRPFSELVAKKRMGRPPSENPKEQVTMRYDSDVLAAFRATGAGWQTRMNEALRTYLKEHAL</sequence>
<evidence type="ECO:0000313" key="2">
    <source>
        <dbReference type="Proteomes" id="UP000002287"/>
    </source>
</evidence>
<dbReference type="EMBL" id="CP000621">
    <property type="protein sequence ID" value="ABO60621.1"/>
    <property type="molecule type" value="Genomic_DNA"/>
</dbReference>
<dbReference type="Pfam" id="PF14384">
    <property type="entry name" value="BrnA_antitoxin"/>
    <property type="match status" value="1"/>
</dbReference>